<dbReference type="InterPro" id="IPR051879">
    <property type="entry name" value="C2H2-ZF_Maturation_Protein"/>
</dbReference>
<protein>
    <recommendedName>
        <fullName evidence="11">C2H2-type domain-containing protein</fullName>
    </recommendedName>
</protein>
<evidence type="ECO:0000256" key="5">
    <source>
        <dbReference type="ARBA" id="ARBA00022723"/>
    </source>
</evidence>
<dbReference type="Gene3D" id="3.30.160.60">
    <property type="entry name" value="Classic Zinc Finger"/>
    <property type="match status" value="1"/>
</dbReference>
<keyword evidence="7" id="KW-0862">Zinc</keyword>
<dbReference type="PANTHER" id="PTHR46095:SF1">
    <property type="entry name" value="ZINC FINGER PROTEIN 593"/>
    <property type="match status" value="1"/>
</dbReference>
<comment type="subcellular location">
    <subcellularLocation>
        <location evidence="2">Cytoplasm</location>
    </subcellularLocation>
    <subcellularLocation>
        <location evidence="1">Nucleus</location>
    </subcellularLocation>
</comment>
<evidence type="ECO:0000313" key="13">
    <source>
        <dbReference type="Proteomes" id="UP000245946"/>
    </source>
</evidence>
<evidence type="ECO:0000256" key="9">
    <source>
        <dbReference type="ARBA" id="ARBA00038064"/>
    </source>
</evidence>
<keyword evidence="8" id="KW-0539">Nucleus</keyword>
<evidence type="ECO:0000256" key="7">
    <source>
        <dbReference type="ARBA" id="ARBA00022833"/>
    </source>
</evidence>
<keyword evidence="3" id="KW-0963">Cytoplasm</keyword>
<dbReference type="GeneID" id="37267450"/>
<keyword evidence="5" id="KW-0479">Metal-binding</keyword>
<comment type="similarity">
    <text evidence="9">Belongs to the ZNF593/BUD20 C2H2-type zinc-finger protein family.</text>
</comment>
<proteinExistence type="inferred from homology"/>
<dbReference type="SUPFAM" id="SSF57667">
    <property type="entry name" value="beta-beta-alpha zinc fingers"/>
    <property type="match status" value="1"/>
</dbReference>
<feature type="compositionally biased region" description="Basic residues" evidence="10">
    <location>
        <begin position="1"/>
        <end position="13"/>
    </location>
</feature>
<feature type="domain" description="C2H2-type" evidence="11">
    <location>
        <begin position="63"/>
        <end position="85"/>
    </location>
</feature>
<feature type="region of interest" description="Disordered" evidence="10">
    <location>
        <begin position="1"/>
        <end position="24"/>
    </location>
</feature>
<evidence type="ECO:0000313" key="12">
    <source>
        <dbReference type="EMBL" id="PWN97523.1"/>
    </source>
</evidence>
<dbReference type="InterPro" id="IPR013087">
    <property type="entry name" value="Znf_C2H2_type"/>
</dbReference>
<feature type="region of interest" description="Disordered" evidence="10">
    <location>
        <begin position="91"/>
        <end position="115"/>
    </location>
</feature>
<dbReference type="GO" id="GO:0005737">
    <property type="term" value="C:cytoplasm"/>
    <property type="evidence" value="ECO:0007669"/>
    <property type="project" value="UniProtKB-SubCell"/>
</dbReference>
<dbReference type="STRING" id="58919.A0A316ZBE5"/>
<evidence type="ECO:0000256" key="10">
    <source>
        <dbReference type="SAM" id="MobiDB-lite"/>
    </source>
</evidence>
<reference evidence="12 13" key="1">
    <citation type="journal article" date="2018" name="Mol. Biol. Evol.">
        <title>Broad Genomic Sampling Reveals a Smut Pathogenic Ancestry of the Fungal Clade Ustilaginomycotina.</title>
        <authorList>
            <person name="Kijpornyongpan T."/>
            <person name="Mondo S.J."/>
            <person name="Barry K."/>
            <person name="Sandor L."/>
            <person name="Lee J."/>
            <person name="Lipzen A."/>
            <person name="Pangilinan J."/>
            <person name="LaButti K."/>
            <person name="Hainaut M."/>
            <person name="Henrissat B."/>
            <person name="Grigoriev I.V."/>
            <person name="Spatafora J.W."/>
            <person name="Aime M.C."/>
        </authorList>
    </citation>
    <scope>NUCLEOTIDE SEQUENCE [LARGE SCALE GENOMIC DNA]</scope>
    <source>
        <strain evidence="12 13">MCA 4186</strain>
    </source>
</reference>
<keyword evidence="13" id="KW-1185">Reference proteome</keyword>
<dbReference type="Proteomes" id="UP000245946">
    <property type="component" value="Unassembled WGS sequence"/>
</dbReference>
<evidence type="ECO:0000256" key="8">
    <source>
        <dbReference type="ARBA" id="ARBA00023242"/>
    </source>
</evidence>
<dbReference type="GO" id="GO:0008270">
    <property type="term" value="F:zinc ion binding"/>
    <property type="evidence" value="ECO:0007669"/>
    <property type="project" value="UniProtKB-KW"/>
</dbReference>
<dbReference type="EMBL" id="KZ819294">
    <property type="protein sequence ID" value="PWN97523.1"/>
    <property type="molecule type" value="Genomic_DNA"/>
</dbReference>
<dbReference type="PANTHER" id="PTHR46095">
    <property type="entry name" value="ZINC FINGER PROTEIN 593"/>
    <property type="match status" value="1"/>
</dbReference>
<accession>A0A316ZBE5</accession>
<evidence type="ECO:0000256" key="2">
    <source>
        <dbReference type="ARBA" id="ARBA00004496"/>
    </source>
</evidence>
<feature type="non-terminal residue" evidence="12">
    <location>
        <position position="115"/>
    </location>
</feature>
<evidence type="ECO:0000256" key="3">
    <source>
        <dbReference type="ARBA" id="ARBA00022490"/>
    </source>
</evidence>
<dbReference type="OrthoDB" id="24683at2759"/>
<feature type="compositionally biased region" description="Basic and acidic residues" evidence="10">
    <location>
        <begin position="91"/>
        <end position="103"/>
    </location>
</feature>
<dbReference type="AlphaFoldDB" id="A0A316ZBE5"/>
<gene>
    <name evidence="12" type="ORF">FA09DRAFT_286466</name>
</gene>
<keyword evidence="6" id="KW-0863">Zinc-finger</keyword>
<name>A0A316ZBE5_9BASI</name>
<sequence>MGRIRHKRTHHARRDVSRGARTRARHLDADQVHANLSNPAKSDALLAPAALDIDAPGLGLFYCIPCDRHFPSEKDRATHQASKLHKRAAKRALEEPHTVEAAERAAGVGVDNRQR</sequence>
<dbReference type="Pfam" id="PF12171">
    <property type="entry name" value="zf-C2H2_jaz"/>
    <property type="match status" value="1"/>
</dbReference>
<keyword evidence="4" id="KW-0690">Ribosome biogenesis</keyword>
<dbReference type="PROSITE" id="PS00028">
    <property type="entry name" value="ZINC_FINGER_C2H2_1"/>
    <property type="match status" value="1"/>
</dbReference>
<evidence type="ECO:0000256" key="4">
    <source>
        <dbReference type="ARBA" id="ARBA00022517"/>
    </source>
</evidence>
<evidence type="ECO:0000256" key="6">
    <source>
        <dbReference type="ARBA" id="ARBA00022771"/>
    </source>
</evidence>
<feature type="compositionally biased region" description="Low complexity" evidence="10">
    <location>
        <begin position="104"/>
        <end position="115"/>
    </location>
</feature>
<organism evidence="12 13">
    <name type="scientific">Tilletiopsis washingtonensis</name>
    <dbReference type="NCBI Taxonomy" id="58919"/>
    <lineage>
        <taxon>Eukaryota</taxon>
        <taxon>Fungi</taxon>
        <taxon>Dikarya</taxon>
        <taxon>Basidiomycota</taxon>
        <taxon>Ustilaginomycotina</taxon>
        <taxon>Exobasidiomycetes</taxon>
        <taxon>Entylomatales</taxon>
        <taxon>Entylomatales incertae sedis</taxon>
        <taxon>Tilletiopsis</taxon>
    </lineage>
</organism>
<dbReference type="InterPro" id="IPR036236">
    <property type="entry name" value="Znf_C2H2_sf"/>
</dbReference>
<evidence type="ECO:0000259" key="11">
    <source>
        <dbReference type="PROSITE" id="PS00028"/>
    </source>
</evidence>
<evidence type="ECO:0000256" key="1">
    <source>
        <dbReference type="ARBA" id="ARBA00004123"/>
    </source>
</evidence>
<dbReference type="RefSeq" id="XP_025597802.1">
    <property type="nucleotide sequence ID" value="XM_025739904.1"/>
</dbReference>
<dbReference type="GO" id="GO:0005634">
    <property type="term" value="C:nucleus"/>
    <property type="evidence" value="ECO:0007669"/>
    <property type="project" value="UniProtKB-SubCell"/>
</dbReference>
<dbReference type="InterPro" id="IPR022755">
    <property type="entry name" value="Znf_C2H2_jaz"/>
</dbReference>
<dbReference type="GO" id="GO:0042254">
    <property type="term" value="P:ribosome biogenesis"/>
    <property type="evidence" value="ECO:0007669"/>
    <property type="project" value="UniProtKB-KW"/>
</dbReference>